<reference evidence="4 5" key="1">
    <citation type="journal article" date="2010" name="Stand. Genomic Sci.">
        <title>Complete genome sequence of Aminobacterium colombiense type strain (ALA-1).</title>
        <authorList>
            <person name="Chertkov O."/>
            <person name="Sikorski J."/>
            <person name="Brambilla E."/>
            <person name="Lapidus A."/>
            <person name="Copeland A."/>
            <person name="Glavina Del Rio T."/>
            <person name="Nolan M."/>
            <person name="Lucas S."/>
            <person name="Tice H."/>
            <person name="Cheng J.F."/>
            <person name="Han C."/>
            <person name="Detter J.C."/>
            <person name="Bruce D."/>
            <person name="Tapia R."/>
            <person name="Goodwin L."/>
            <person name="Pitluck S."/>
            <person name="Liolios K."/>
            <person name="Ivanova N."/>
            <person name="Mavromatis K."/>
            <person name="Ovchinnikova G."/>
            <person name="Pati A."/>
            <person name="Chen A."/>
            <person name="Palaniappan K."/>
            <person name="Land M."/>
            <person name="Hauser L."/>
            <person name="Chang Y.J."/>
            <person name="Jeffries C.D."/>
            <person name="Spring S."/>
            <person name="Rohde M."/>
            <person name="Goker M."/>
            <person name="Bristow J."/>
            <person name="Eisen J.A."/>
            <person name="Markowitz V."/>
            <person name="Hugenholtz P."/>
            <person name="Kyrpides N.C."/>
            <person name="Klenk H.P."/>
        </authorList>
    </citation>
    <scope>NUCLEOTIDE SEQUENCE [LARGE SCALE GENOMIC DNA]</scope>
    <source>
        <strain evidence="5">DSM 12261 / ALA-1</strain>
    </source>
</reference>
<accession>D5ED47</accession>
<dbReference type="InterPro" id="IPR003439">
    <property type="entry name" value="ABC_transporter-like_ATP-bd"/>
</dbReference>
<dbReference type="PANTHER" id="PTHR42794">
    <property type="entry name" value="HEMIN IMPORT ATP-BINDING PROTEIN HMUV"/>
    <property type="match status" value="1"/>
</dbReference>
<dbReference type="STRING" id="572547.Amico_0336"/>
<dbReference type="PROSITE" id="PS50893">
    <property type="entry name" value="ABC_TRANSPORTER_2"/>
    <property type="match status" value="1"/>
</dbReference>
<name>D5ED47_AMICL</name>
<evidence type="ECO:0000256" key="2">
    <source>
        <dbReference type="ARBA" id="ARBA00022840"/>
    </source>
</evidence>
<dbReference type="EMBL" id="CP001997">
    <property type="protein sequence ID" value="ADE56479.1"/>
    <property type="molecule type" value="Genomic_DNA"/>
</dbReference>
<evidence type="ECO:0000259" key="3">
    <source>
        <dbReference type="PROSITE" id="PS50893"/>
    </source>
</evidence>
<evidence type="ECO:0000313" key="5">
    <source>
        <dbReference type="Proteomes" id="UP000002366"/>
    </source>
</evidence>
<dbReference type="RefSeq" id="WP_013047745.1">
    <property type="nucleotide sequence ID" value="NC_014011.1"/>
</dbReference>
<dbReference type="SMART" id="SM00382">
    <property type="entry name" value="AAA"/>
    <property type="match status" value="1"/>
</dbReference>
<dbReference type="OrthoDB" id="9799337at2"/>
<evidence type="ECO:0000256" key="1">
    <source>
        <dbReference type="ARBA" id="ARBA00022741"/>
    </source>
</evidence>
<dbReference type="InterPro" id="IPR027417">
    <property type="entry name" value="P-loop_NTPase"/>
</dbReference>
<dbReference type="GO" id="GO:0016887">
    <property type="term" value="F:ATP hydrolysis activity"/>
    <property type="evidence" value="ECO:0007669"/>
    <property type="project" value="InterPro"/>
</dbReference>
<dbReference type="AlphaFoldDB" id="D5ED47"/>
<dbReference type="SUPFAM" id="SSF52540">
    <property type="entry name" value="P-loop containing nucleoside triphosphate hydrolases"/>
    <property type="match status" value="1"/>
</dbReference>
<organism evidence="4 5">
    <name type="scientific">Aminobacterium colombiense (strain DSM 12261 / ALA-1)</name>
    <dbReference type="NCBI Taxonomy" id="572547"/>
    <lineage>
        <taxon>Bacteria</taxon>
        <taxon>Thermotogati</taxon>
        <taxon>Synergistota</taxon>
        <taxon>Synergistia</taxon>
        <taxon>Synergistales</taxon>
        <taxon>Aminobacteriaceae</taxon>
        <taxon>Aminobacterium</taxon>
    </lineage>
</organism>
<dbReference type="GO" id="GO:0005524">
    <property type="term" value="F:ATP binding"/>
    <property type="evidence" value="ECO:0007669"/>
    <property type="project" value="UniProtKB-KW"/>
</dbReference>
<dbReference type="Gene3D" id="3.40.50.300">
    <property type="entry name" value="P-loop containing nucleotide triphosphate hydrolases"/>
    <property type="match status" value="1"/>
</dbReference>
<keyword evidence="5" id="KW-1185">Reference proteome</keyword>
<evidence type="ECO:0000313" key="4">
    <source>
        <dbReference type="EMBL" id="ADE56479.1"/>
    </source>
</evidence>
<dbReference type="CDD" id="cd03214">
    <property type="entry name" value="ABC_Iron-Siderophores_B12_Hemin"/>
    <property type="match status" value="1"/>
</dbReference>
<keyword evidence="2" id="KW-0067">ATP-binding</keyword>
<proteinExistence type="predicted"/>
<protein>
    <submittedName>
        <fullName evidence="4">ABC transporter related protein</fullName>
    </submittedName>
</protein>
<dbReference type="Proteomes" id="UP000002366">
    <property type="component" value="Chromosome"/>
</dbReference>
<gene>
    <name evidence="4" type="ordered locus">Amico_0336</name>
</gene>
<feature type="domain" description="ABC transporter" evidence="3">
    <location>
        <begin position="8"/>
        <end position="248"/>
    </location>
</feature>
<dbReference type="HOGENOM" id="CLU_000604_1_11_0"/>
<dbReference type="Pfam" id="PF00005">
    <property type="entry name" value="ABC_tran"/>
    <property type="match status" value="1"/>
</dbReference>
<dbReference type="KEGG" id="aco:Amico_0336"/>
<dbReference type="eggNOG" id="COG1120">
    <property type="taxonomic scope" value="Bacteria"/>
</dbReference>
<sequence>MSLKRPLLATQDLSIGYGPKKGTTLVAGPIATSLYEGELVCLIGPNGVGKTTLLKTLAGTQNPLGGEIRVLESSLAELSHKKRAQLLSFVISGRPAIQGFSVFELVALGRHPYTNWKGELEDRDIKAVEKALVEVNAWHLSGRDFAKLSDGESQRVLIARALAQDTPILLLDEPTAFLDLPRKVELLSLLRQYAWKMNKGVLMSVHDIDLALRFADRIWVMSPSHSFTVGIPEDLVLSGVIEEVFSSETIRFDKEKGGWKLKETPGMGIWIEGDPVAVIWTGRALERKGYKLLSELERSIQSWHASIKVTVDPDPLWVLSFPSGQVAHAASLEEALALLSYYL</sequence>
<keyword evidence="1" id="KW-0547">Nucleotide-binding</keyword>
<dbReference type="PANTHER" id="PTHR42794:SF2">
    <property type="entry name" value="ABC TRANSPORTER ATP-BINDING PROTEIN"/>
    <property type="match status" value="1"/>
</dbReference>
<dbReference type="InterPro" id="IPR003593">
    <property type="entry name" value="AAA+_ATPase"/>
</dbReference>